<dbReference type="OrthoDB" id="79452at2759"/>
<organism evidence="2 3">
    <name type="scientific">Tritrichomonas foetus</name>
    <dbReference type="NCBI Taxonomy" id="1144522"/>
    <lineage>
        <taxon>Eukaryota</taxon>
        <taxon>Metamonada</taxon>
        <taxon>Parabasalia</taxon>
        <taxon>Tritrichomonadida</taxon>
        <taxon>Tritrichomonadidae</taxon>
        <taxon>Tritrichomonas</taxon>
    </lineage>
</organism>
<dbReference type="SMART" id="SM00324">
    <property type="entry name" value="RhoGAP"/>
    <property type="match status" value="1"/>
</dbReference>
<gene>
    <name evidence="2" type="ORF">TRFO_32742</name>
</gene>
<dbReference type="PANTHER" id="PTHR45808:SF2">
    <property type="entry name" value="RHO GTPASE-ACTIVATING PROTEIN 68F"/>
    <property type="match status" value="1"/>
</dbReference>
<proteinExistence type="predicted"/>
<dbReference type="Gene3D" id="1.10.555.10">
    <property type="entry name" value="Rho GTPase activation protein"/>
    <property type="match status" value="1"/>
</dbReference>
<keyword evidence="3" id="KW-1185">Reference proteome</keyword>
<accession>A0A1J4JP49</accession>
<comment type="caution">
    <text evidence="2">The sequence shown here is derived from an EMBL/GenBank/DDBJ whole genome shotgun (WGS) entry which is preliminary data.</text>
</comment>
<dbReference type="GeneID" id="94843368"/>
<feature type="domain" description="Rho-GAP" evidence="1">
    <location>
        <begin position="15"/>
        <end position="198"/>
    </location>
</feature>
<evidence type="ECO:0000313" key="2">
    <source>
        <dbReference type="EMBL" id="OHT00514.1"/>
    </source>
</evidence>
<dbReference type="GO" id="GO:0005737">
    <property type="term" value="C:cytoplasm"/>
    <property type="evidence" value="ECO:0007669"/>
    <property type="project" value="TreeGrafter"/>
</dbReference>
<reference evidence="2" key="1">
    <citation type="submission" date="2016-10" db="EMBL/GenBank/DDBJ databases">
        <authorList>
            <person name="Benchimol M."/>
            <person name="Almeida L.G."/>
            <person name="Vasconcelos A.T."/>
            <person name="Perreira-Neves A."/>
            <person name="Rosa I.A."/>
            <person name="Tasca T."/>
            <person name="Bogo M.R."/>
            <person name="de Souza W."/>
        </authorList>
    </citation>
    <scope>NUCLEOTIDE SEQUENCE [LARGE SCALE GENOMIC DNA]</scope>
    <source>
        <strain evidence="2">K</strain>
    </source>
</reference>
<dbReference type="Proteomes" id="UP000179807">
    <property type="component" value="Unassembled WGS sequence"/>
</dbReference>
<dbReference type="PROSITE" id="PS50238">
    <property type="entry name" value="RHOGAP"/>
    <property type="match status" value="1"/>
</dbReference>
<dbReference type="GO" id="GO:0005096">
    <property type="term" value="F:GTPase activator activity"/>
    <property type="evidence" value="ECO:0007669"/>
    <property type="project" value="TreeGrafter"/>
</dbReference>
<evidence type="ECO:0000259" key="1">
    <source>
        <dbReference type="PROSITE" id="PS50238"/>
    </source>
</evidence>
<dbReference type="VEuPathDB" id="TrichDB:TRFO_32742"/>
<evidence type="ECO:0000313" key="3">
    <source>
        <dbReference type="Proteomes" id="UP000179807"/>
    </source>
</evidence>
<name>A0A1J4JP49_9EUKA</name>
<dbReference type="EMBL" id="MLAK01000950">
    <property type="protein sequence ID" value="OHT00514.1"/>
    <property type="molecule type" value="Genomic_DNA"/>
</dbReference>
<sequence>MTLADPKDGPHFFTKKLEEYQGKVPYIITDLIDEMEKLNSSQVEGIFRLSAQKSTVEKLCLMMDSGRVTDFEGFEEPHIIACALKRYIRELSLLDPLIGADIADDINTQVQCLSGDPKIYEAFKELIDKNPNKSRRNCLAVLMKFFNRITKDASVNRMEASNFAIVFAPSLFPRNDTVASGNSMKAIELMINDHDKIFSPEWSNEDVYMTDIDIEKMAEPEILEEDAVLESTRRQTRKASAIPFTRNNLVDILQLNRPDRPAPMLQ</sequence>
<protein>
    <submittedName>
        <fullName evidence="2">RhoGAP domain containing protein</fullName>
    </submittedName>
</protein>
<dbReference type="SUPFAM" id="SSF48350">
    <property type="entry name" value="GTPase activation domain, GAP"/>
    <property type="match status" value="1"/>
</dbReference>
<dbReference type="GO" id="GO:0007264">
    <property type="term" value="P:small GTPase-mediated signal transduction"/>
    <property type="evidence" value="ECO:0007669"/>
    <property type="project" value="TreeGrafter"/>
</dbReference>
<dbReference type="InterPro" id="IPR008936">
    <property type="entry name" value="Rho_GTPase_activation_prot"/>
</dbReference>
<dbReference type="AlphaFoldDB" id="A0A1J4JP49"/>
<dbReference type="Pfam" id="PF00620">
    <property type="entry name" value="RhoGAP"/>
    <property type="match status" value="1"/>
</dbReference>
<dbReference type="CDD" id="cd00159">
    <property type="entry name" value="RhoGAP"/>
    <property type="match status" value="1"/>
</dbReference>
<dbReference type="RefSeq" id="XP_068353650.1">
    <property type="nucleotide sequence ID" value="XM_068508664.1"/>
</dbReference>
<dbReference type="InterPro" id="IPR000198">
    <property type="entry name" value="RhoGAP_dom"/>
</dbReference>
<dbReference type="PANTHER" id="PTHR45808">
    <property type="entry name" value="RHO GTPASE-ACTIVATING PROTEIN 68F"/>
    <property type="match status" value="1"/>
</dbReference>